<dbReference type="EMBL" id="PHAH01000035">
    <property type="protein sequence ID" value="PKM87723.1"/>
    <property type="molecule type" value="Genomic_DNA"/>
</dbReference>
<evidence type="ECO:0000313" key="1">
    <source>
        <dbReference type="EMBL" id="PKM87723.1"/>
    </source>
</evidence>
<sequence length="315" mass="37138">MVEKDVNKLTELQIAIIKTVVFFDMFSYPLTSYEIWRYLGVSAEFAAADSEVRELVKAGFLASTQGFYYLPGQERLLSVRKQRYHFTNRKLKIARRAVRLFRLLPTIKFVALSNLIGRHNLRDGSDIDLFIIAKQNRIWITRLFCAGLMKILGQRPTATEKRDKICLSFYIDAGHLNLNNLADGPDDDYFHYWLAGLHPLYDGGAYHHQLIKENEWLKQYLPNGAFVVNNQSYRESPRYWLTDSFVVEFWRKGIDILEQFAHRLQLIIMPEALKEKANIDSCVIIRPGVLKLYLVDRRCEIMRRYQERLRRFFNE</sequence>
<evidence type="ECO:0000313" key="2">
    <source>
        <dbReference type="Proteomes" id="UP000233325"/>
    </source>
</evidence>
<comment type="caution">
    <text evidence="1">The sequence shown here is derived from an EMBL/GenBank/DDBJ whole genome shotgun (WGS) entry which is preliminary data.</text>
</comment>
<name>A0A2N2DZ40_9BACT</name>
<dbReference type="Proteomes" id="UP000233325">
    <property type="component" value="Unassembled WGS sequence"/>
</dbReference>
<organism evidence="1 2">
    <name type="scientific">Candidatus Falkowbacteria bacterium HGW-Falkowbacteria-2</name>
    <dbReference type="NCBI Taxonomy" id="2013769"/>
    <lineage>
        <taxon>Bacteria</taxon>
        <taxon>Candidatus Falkowiibacteriota</taxon>
    </lineage>
</organism>
<gene>
    <name evidence="1" type="ORF">CVU83_02660</name>
</gene>
<dbReference type="AlphaFoldDB" id="A0A2N2DZ40"/>
<evidence type="ECO:0008006" key="3">
    <source>
        <dbReference type="Google" id="ProtNLM"/>
    </source>
</evidence>
<proteinExistence type="predicted"/>
<protein>
    <recommendedName>
        <fullName evidence="3">Polymerase nucleotidyl transferase domain-containing protein</fullName>
    </recommendedName>
</protein>
<accession>A0A2N2DZ40</accession>
<reference evidence="1 2" key="1">
    <citation type="journal article" date="2017" name="ISME J.">
        <title>Potential for microbial H2 and metal transformations associated with novel bacteria and archaea in deep terrestrial subsurface sediments.</title>
        <authorList>
            <person name="Hernsdorf A.W."/>
            <person name="Amano Y."/>
            <person name="Miyakawa K."/>
            <person name="Ise K."/>
            <person name="Suzuki Y."/>
            <person name="Anantharaman K."/>
            <person name="Probst A."/>
            <person name="Burstein D."/>
            <person name="Thomas B.C."/>
            <person name="Banfield J.F."/>
        </authorList>
    </citation>
    <scope>NUCLEOTIDE SEQUENCE [LARGE SCALE GENOMIC DNA]</scope>
    <source>
        <strain evidence="1">HGW-Falkowbacteria-2</strain>
    </source>
</reference>